<proteinExistence type="predicted"/>
<feature type="compositionally biased region" description="Polar residues" evidence="1">
    <location>
        <begin position="217"/>
        <end position="226"/>
    </location>
</feature>
<feature type="compositionally biased region" description="Basic residues" evidence="1">
    <location>
        <begin position="105"/>
        <end position="116"/>
    </location>
</feature>
<accession>A0A0G4KYF4</accession>
<feature type="region of interest" description="Disordered" evidence="1">
    <location>
        <begin position="73"/>
        <end position="132"/>
    </location>
</feature>
<keyword evidence="4" id="KW-1185">Reference proteome</keyword>
<dbReference type="EMBL" id="CVQH01005891">
    <property type="protein sequence ID" value="CRK14789.1"/>
    <property type="molecule type" value="Genomic_DNA"/>
</dbReference>
<dbReference type="Proteomes" id="UP000044602">
    <property type="component" value="Unassembled WGS sequence"/>
</dbReference>
<sequence length="253" mass="27300">MALLNPVYAFIVPFLFLFTVPLAIFAGITTTVAFSVLLFRVVLVYLDLALTLLPSYLNLRRLPHQRMGHQALPAAKTPASLSNSSSRSVSPVLTTTSRTLSFTRTPHRRPRSRRPSMSHGATTPDALPTTLSLLPSTGLDRDFEGIGGWRLGSSTDDDRWTMINSRLGLPDRQRHHHRSPSGGGADGGFLMMKGSRGRNRSGSPEISAVGTAGNRASPASPNSSRVRTPGAPAALTTIEDGEYFPRTRKLAVA</sequence>
<feature type="transmembrane region" description="Helical" evidence="2">
    <location>
        <begin position="34"/>
        <end position="57"/>
    </location>
</feature>
<feature type="compositionally biased region" description="Low complexity" evidence="1">
    <location>
        <begin position="77"/>
        <end position="104"/>
    </location>
</feature>
<name>A0A0G4KYF4_VERLO</name>
<organism evidence="3 4">
    <name type="scientific">Verticillium longisporum</name>
    <name type="common">Verticillium dahliae var. longisporum</name>
    <dbReference type="NCBI Taxonomy" id="100787"/>
    <lineage>
        <taxon>Eukaryota</taxon>
        <taxon>Fungi</taxon>
        <taxon>Dikarya</taxon>
        <taxon>Ascomycota</taxon>
        <taxon>Pezizomycotina</taxon>
        <taxon>Sordariomycetes</taxon>
        <taxon>Hypocreomycetidae</taxon>
        <taxon>Glomerellales</taxon>
        <taxon>Plectosphaerellaceae</taxon>
        <taxon>Verticillium</taxon>
    </lineage>
</organism>
<gene>
    <name evidence="3" type="ORF">BN1708_011250</name>
</gene>
<keyword evidence="2" id="KW-1133">Transmembrane helix</keyword>
<feature type="compositionally biased region" description="Low complexity" evidence="1">
    <location>
        <begin position="117"/>
        <end position="132"/>
    </location>
</feature>
<dbReference type="AlphaFoldDB" id="A0A0G4KYF4"/>
<feature type="transmembrane region" description="Helical" evidence="2">
    <location>
        <begin position="7"/>
        <end position="28"/>
    </location>
</feature>
<evidence type="ECO:0000313" key="4">
    <source>
        <dbReference type="Proteomes" id="UP000044602"/>
    </source>
</evidence>
<evidence type="ECO:0000313" key="3">
    <source>
        <dbReference type="EMBL" id="CRK14789.1"/>
    </source>
</evidence>
<feature type="region of interest" description="Disordered" evidence="1">
    <location>
        <begin position="169"/>
        <end position="234"/>
    </location>
</feature>
<evidence type="ECO:0000256" key="1">
    <source>
        <dbReference type="SAM" id="MobiDB-lite"/>
    </source>
</evidence>
<protein>
    <submittedName>
        <fullName evidence="3">Uncharacterized protein</fullName>
    </submittedName>
</protein>
<evidence type="ECO:0000256" key="2">
    <source>
        <dbReference type="SAM" id="Phobius"/>
    </source>
</evidence>
<feature type="non-terminal residue" evidence="3">
    <location>
        <position position="253"/>
    </location>
</feature>
<reference evidence="3 4" key="1">
    <citation type="submission" date="2015-05" db="EMBL/GenBank/DDBJ databases">
        <authorList>
            <person name="Wang D.B."/>
            <person name="Wang M."/>
        </authorList>
    </citation>
    <scope>NUCLEOTIDE SEQUENCE [LARGE SCALE GENOMIC DNA]</scope>
    <source>
        <strain evidence="3">VL1</strain>
    </source>
</reference>
<keyword evidence="2" id="KW-0812">Transmembrane</keyword>
<keyword evidence="2" id="KW-0472">Membrane</keyword>